<protein>
    <submittedName>
        <fullName evidence="1">Uncharacterized protein</fullName>
    </submittedName>
</protein>
<gene>
    <name evidence="1" type="ORF">GCM10010517_07920</name>
</gene>
<accession>A0ABP6I9C7</accession>
<organism evidence="1 2">
    <name type="scientific">Streptosporangium fragile</name>
    <dbReference type="NCBI Taxonomy" id="46186"/>
    <lineage>
        <taxon>Bacteria</taxon>
        <taxon>Bacillati</taxon>
        <taxon>Actinomycetota</taxon>
        <taxon>Actinomycetes</taxon>
        <taxon>Streptosporangiales</taxon>
        <taxon>Streptosporangiaceae</taxon>
        <taxon>Streptosporangium</taxon>
    </lineage>
</organism>
<evidence type="ECO:0000313" key="1">
    <source>
        <dbReference type="EMBL" id="GAA2850461.1"/>
    </source>
</evidence>
<dbReference type="Proteomes" id="UP001500831">
    <property type="component" value="Unassembled WGS sequence"/>
</dbReference>
<sequence length="158" mass="17008">MIRIAVSGHRGLPAETVALVSEAIRESLAGHAPAITGLSCLADGADQIFARAVITLGGTLEAVIPARRYREGLPAETRHEYDALLGLAERVHELEFVDSTPESHMAAGCLMLDHADELFAVWDGRPARGYGGTADVVAEARRRGMNVRVIWPEGARRD</sequence>
<dbReference type="RefSeq" id="WP_344967921.1">
    <property type="nucleotide sequence ID" value="NZ_BAAAVI010000004.1"/>
</dbReference>
<keyword evidence="2" id="KW-1185">Reference proteome</keyword>
<evidence type="ECO:0000313" key="2">
    <source>
        <dbReference type="Proteomes" id="UP001500831"/>
    </source>
</evidence>
<reference evidence="2" key="1">
    <citation type="journal article" date="2019" name="Int. J. Syst. Evol. Microbiol.">
        <title>The Global Catalogue of Microorganisms (GCM) 10K type strain sequencing project: providing services to taxonomists for standard genome sequencing and annotation.</title>
        <authorList>
            <consortium name="The Broad Institute Genomics Platform"/>
            <consortium name="The Broad Institute Genome Sequencing Center for Infectious Disease"/>
            <person name="Wu L."/>
            <person name="Ma J."/>
        </authorList>
    </citation>
    <scope>NUCLEOTIDE SEQUENCE [LARGE SCALE GENOMIC DNA]</scope>
    <source>
        <strain evidence="2">JCM 6242</strain>
    </source>
</reference>
<proteinExistence type="predicted"/>
<dbReference type="Gene3D" id="3.40.50.450">
    <property type="match status" value="1"/>
</dbReference>
<dbReference type="EMBL" id="BAAAVI010000004">
    <property type="protein sequence ID" value="GAA2850461.1"/>
    <property type="molecule type" value="Genomic_DNA"/>
</dbReference>
<name>A0ABP6I9C7_9ACTN</name>
<dbReference type="SUPFAM" id="SSF102405">
    <property type="entry name" value="MCP/YpsA-like"/>
    <property type="match status" value="1"/>
</dbReference>
<comment type="caution">
    <text evidence="1">The sequence shown here is derived from an EMBL/GenBank/DDBJ whole genome shotgun (WGS) entry which is preliminary data.</text>
</comment>